<reference evidence="3 4" key="1">
    <citation type="submission" date="2020-12" db="EMBL/GenBank/DDBJ databases">
        <title>HMF7856_wgs.fasta genome submission.</title>
        <authorList>
            <person name="Kang H."/>
            <person name="Kim H."/>
            <person name="Joh K."/>
        </authorList>
    </citation>
    <scope>NUCLEOTIDE SEQUENCE [LARGE SCALE GENOMIC DNA]</scope>
    <source>
        <strain evidence="3 4">HMF7856</strain>
    </source>
</reference>
<evidence type="ECO:0000256" key="2">
    <source>
        <dbReference type="ARBA" id="ARBA00022801"/>
    </source>
</evidence>
<dbReference type="PANTHER" id="PTHR30023">
    <property type="entry name" value="D-ALANYL-D-ALANINE CARBOXYPEPTIDASE"/>
    <property type="match status" value="1"/>
</dbReference>
<keyword evidence="2 3" id="KW-0378">Hydrolase</keyword>
<dbReference type="Proteomes" id="UP000429232">
    <property type="component" value="Chromosome"/>
</dbReference>
<name>A0A6I4HV12_9SPHI</name>
<dbReference type="GO" id="GO:0006508">
    <property type="term" value="P:proteolysis"/>
    <property type="evidence" value="ECO:0007669"/>
    <property type="project" value="InterPro"/>
</dbReference>
<keyword evidence="3" id="KW-0121">Carboxypeptidase</keyword>
<dbReference type="NCBIfam" id="TIGR00666">
    <property type="entry name" value="PBP4"/>
    <property type="match status" value="1"/>
</dbReference>
<keyword evidence="4" id="KW-1185">Reference proteome</keyword>
<dbReference type="AlphaFoldDB" id="A0A6I4HV12"/>
<evidence type="ECO:0000256" key="1">
    <source>
        <dbReference type="ARBA" id="ARBA00006096"/>
    </source>
</evidence>
<dbReference type="Pfam" id="PF02113">
    <property type="entry name" value="Peptidase_S13"/>
    <property type="match status" value="1"/>
</dbReference>
<dbReference type="Gene3D" id="3.50.80.20">
    <property type="entry name" value="D-Ala-D-Ala carboxypeptidase C, peptidase S13"/>
    <property type="match status" value="1"/>
</dbReference>
<dbReference type="InterPro" id="IPR012338">
    <property type="entry name" value="Beta-lactam/transpept-like"/>
</dbReference>
<dbReference type="PRINTS" id="PR00922">
    <property type="entry name" value="DADACBPTASE3"/>
</dbReference>
<evidence type="ECO:0000313" key="3">
    <source>
        <dbReference type="EMBL" id="QQL51480.1"/>
    </source>
</evidence>
<organism evidence="3 4">
    <name type="scientific">Mucilaginibacter ginkgonis</name>
    <dbReference type="NCBI Taxonomy" id="2682091"/>
    <lineage>
        <taxon>Bacteria</taxon>
        <taxon>Pseudomonadati</taxon>
        <taxon>Bacteroidota</taxon>
        <taxon>Sphingobacteriia</taxon>
        <taxon>Sphingobacteriales</taxon>
        <taxon>Sphingobacteriaceae</taxon>
        <taxon>Mucilaginibacter</taxon>
    </lineage>
</organism>
<accession>A0A6I4HV12</accession>
<protein>
    <submittedName>
        <fullName evidence="3">D-alanyl-D-alanine carboxypeptidase/D-alanyl-D-alanine-endopeptidase</fullName>
        <ecNumber evidence="3">3.4.16.4</ecNumber>
    </submittedName>
</protein>
<evidence type="ECO:0000313" key="4">
    <source>
        <dbReference type="Proteomes" id="UP000429232"/>
    </source>
</evidence>
<comment type="similarity">
    <text evidence="1">Belongs to the peptidase S13 family.</text>
</comment>
<dbReference type="SUPFAM" id="SSF56601">
    <property type="entry name" value="beta-lactamase/transpeptidase-like"/>
    <property type="match status" value="1"/>
</dbReference>
<sequence>MVVMLAFNFASHAQTLNQKLQTAFTRLQQDPQNTYASLSLTVLDAKTGEVVFAANPNTGLSTASTLKTITTITAMNLLGPDYRFKTSLTGFGLLQKDGTFAGNIIIHAGDDPTLGSFRWDQTNESTVLFEFVDAIKKAGIKKILGQVYAEGTNHELPGWIWQDIGNYYGAFPANLCWRENSYDILLEPTKPGHSVEMTGTVPKMPYLQFDNQLKTGAPGSGDNAYATIPVNGNWVYLQGTYATDQEKRKISAALPDPAYEAARRLTDTLRQAGITVAGNPKTASMHLLNEDNFDLGKAYFFTTHYSPPLRKIIYWLNQKSINLYAEQLLLAMADSLKTTDRPSVIRNFWKDRGIDKNSLNVADGSGLSPANRVTTITMAKILQSAKKEAWYPDFFASLPVYNNMHMKSGTIGGTLAYAGYQTYQGRELCFSIIENNFSGKTSDIRQKMFKVLDEMK</sequence>
<keyword evidence="3" id="KW-0645">Protease</keyword>
<dbReference type="EC" id="3.4.16.4" evidence="3"/>
<dbReference type="GO" id="GO:0000270">
    <property type="term" value="P:peptidoglycan metabolic process"/>
    <property type="evidence" value="ECO:0007669"/>
    <property type="project" value="TreeGrafter"/>
</dbReference>
<dbReference type="KEGG" id="mgik:GO620_000925"/>
<dbReference type="InterPro" id="IPR000667">
    <property type="entry name" value="Peptidase_S13"/>
</dbReference>
<proteinExistence type="inferred from homology"/>
<dbReference type="PANTHER" id="PTHR30023:SF0">
    <property type="entry name" value="PENICILLIN-SENSITIVE CARBOXYPEPTIDASE A"/>
    <property type="match status" value="1"/>
</dbReference>
<dbReference type="Gene3D" id="3.40.710.10">
    <property type="entry name" value="DD-peptidase/beta-lactamase superfamily"/>
    <property type="match status" value="2"/>
</dbReference>
<dbReference type="GO" id="GO:0009002">
    <property type="term" value="F:serine-type D-Ala-D-Ala carboxypeptidase activity"/>
    <property type="evidence" value="ECO:0007669"/>
    <property type="project" value="UniProtKB-EC"/>
</dbReference>
<dbReference type="EMBL" id="CP066775">
    <property type="protein sequence ID" value="QQL51480.1"/>
    <property type="molecule type" value="Genomic_DNA"/>
</dbReference>
<gene>
    <name evidence="3" type="primary">dacB</name>
    <name evidence="3" type="ORF">GO620_000925</name>
</gene>